<dbReference type="AlphaFoldDB" id="A0A8H5MWF3"/>
<organism evidence="2 3">
    <name type="scientific">Fusarium phyllophilum</name>
    <dbReference type="NCBI Taxonomy" id="47803"/>
    <lineage>
        <taxon>Eukaryota</taxon>
        <taxon>Fungi</taxon>
        <taxon>Dikarya</taxon>
        <taxon>Ascomycota</taxon>
        <taxon>Pezizomycotina</taxon>
        <taxon>Sordariomycetes</taxon>
        <taxon>Hypocreomycetidae</taxon>
        <taxon>Hypocreales</taxon>
        <taxon>Nectriaceae</taxon>
        <taxon>Fusarium</taxon>
        <taxon>Fusarium fujikuroi species complex</taxon>
    </lineage>
</organism>
<dbReference type="EMBL" id="JAAOAQ010000524">
    <property type="protein sequence ID" value="KAF5543203.1"/>
    <property type="molecule type" value="Genomic_DNA"/>
</dbReference>
<gene>
    <name evidence="2" type="ORF">FPHYL_11318</name>
</gene>
<proteinExistence type="predicted"/>
<evidence type="ECO:0000313" key="3">
    <source>
        <dbReference type="Proteomes" id="UP000582016"/>
    </source>
</evidence>
<dbReference type="OrthoDB" id="3486565at2759"/>
<name>A0A8H5MWF3_9HYPO</name>
<evidence type="ECO:0000313" key="2">
    <source>
        <dbReference type="EMBL" id="KAF5543203.1"/>
    </source>
</evidence>
<keyword evidence="3" id="KW-1185">Reference proteome</keyword>
<sequence length="261" mass="29638">MVQLVQTGDELAKDRDFTYLILSYCWGKGASNSNARTTSSNLQSRLAGLDIETLPKTIQDAIFLTRLMRVKYLWVDATCIVQPEGPHDRGDWEAEADKMGDYYSNALCCIAASCASSSEDGFLRPVPLGRYKLQEHIVPFMDKVGDEDYMFTELEPALDGSGTESYPLKRMEHPLMKRGWCLQERILSPCVLHWTWAGLFKECRSTPPPAESERDGTAVDKKHILSLDKSEALGRRWFRLVEEYSRMDLTYPSDRCGLYGV</sequence>
<dbReference type="PANTHER" id="PTHR33112:SF16">
    <property type="entry name" value="HETEROKARYON INCOMPATIBILITY DOMAIN-CONTAINING PROTEIN"/>
    <property type="match status" value="1"/>
</dbReference>
<feature type="domain" description="Heterokaryon incompatibility" evidence="1">
    <location>
        <begin position="19"/>
        <end position="184"/>
    </location>
</feature>
<dbReference type="InterPro" id="IPR010730">
    <property type="entry name" value="HET"/>
</dbReference>
<comment type="caution">
    <text evidence="2">The sequence shown here is derived from an EMBL/GenBank/DDBJ whole genome shotgun (WGS) entry which is preliminary data.</text>
</comment>
<evidence type="ECO:0000259" key="1">
    <source>
        <dbReference type="Pfam" id="PF06985"/>
    </source>
</evidence>
<dbReference type="PANTHER" id="PTHR33112">
    <property type="entry name" value="DOMAIN PROTEIN, PUTATIVE-RELATED"/>
    <property type="match status" value="1"/>
</dbReference>
<reference evidence="2 3" key="1">
    <citation type="submission" date="2020-05" db="EMBL/GenBank/DDBJ databases">
        <title>Identification and distribution of gene clusters putatively required for synthesis of sphingolipid metabolism inhibitors in phylogenetically diverse species of the filamentous fungus Fusarium.</title>
        <authorList>
            <person name="Kim H.-S."/>
            <person name="Busman M."/>
            <person name="Brown D.W."/>
            <person name="Divon H."/>
            <person name="Uhlig S."/>
            <person name="Proctor R.H."/>
        </authorList>
    </citation>
    <scope>NUCLEOTIDE SEQUENCE [LARGE SCALE GENOMIC DNA]</scope>
    <source>
        <strain evidence="2 3">NRRL 13617</strain>
    </source>
</reference>
<dbReference type="Proteomes" id="UP000582016">
    <property type="component" value="Unassembled WGS sequence"/>
</dbReference>
<protein>
    <recommendedName>
        <fullName evidence="1">Heterokaryon incompatibility domain-containing protein</fullName>
    </recommendedName>
</protein>
<accession>A0A8H5MWF3</accession>
<dbReference type="Pfam" id="PF06985">
    <property type="entry name" value="HET"/>
    <property type="match status" value="1"/>
</dbReference>